<dbReference type="InterPro" id="IPR013083">
    <property type="entry name" value="Znf_RING/FYVE/PHD"/>
</dbReference>
<feature type="compositionally biased region" description="Polar residues" evidence="4">
    <location>
        <begin position="473"/>
        <end position="485"/>
    </location>
</feature>
<feature type="region of interest" description="Disordered" evidence="4">
    <location>
        <begin position="287"/>
        <end position="388"/>
    </location>
</feature>
<evidence type="ECO:0000256" key="4">
    <source>
        <dbReference type="SAM" id="MobiDB-lite"/>
    </source>
</evidence>
<feature type="compositionally biased region" description="Low complexity" evidence="4">
    <location>
        <begin position="347"/>
        <end position="361"/>
    </location>
</feature>
<evidence type="ECO:0000256" key="3">
    <source>
        <dbReference type="ARBA" id="ARBA00022833"/>
    </source>
</evidence>
<name>A0AAV4AAE5_9GAST</name>
<dbReference type="GO" id="GO:0003677">
    <property type="term" value="F:DNA binding"/>
    <property type="evidence" value="ECO:0007669"/>
    <property type="project" value="TreeGrafter"/>
</dbReference>
<evidence type="ECO:0000313" key="6">
    <source>
        <dbReference type="EMBL" id="GFO05301.1"/>
    </source>
</evidence>
<feature type="compositionally biased region" description="Low complexity" evidence="4">
    <location>
        <begin position="287"/>
        <end position="307"/>
    </location>
</feature>
<dbReference type="InterPro" id="IPR004875">
    <property type="entry name" value="DDE_SF_endonuclease_dom"/>
</dbReference>
<dbReference type="InterPro" id="IPR011011">
    <property type="entry name" value="Znf_FYVE_PHD"/>
</dbReference>
<dbReference type="AlphaFoldDB" id="A0AAV4AAE5"/>
<keyword evidence="1" id="KW-0479">Metal-binding</keyword>
<dbReference type="CDD" id="cd15517">
    <property type="entry name" value="PHD_TCF19_like"/>
    <property type="match status" value="1"/>
</dbReference>
<dbReference type="GO" id="GO:0005634">
    <property type="term" value="C:nucleus"/>
    <property type="evidence" value="ECO:0007669"/>
    <property type="project" value="TreeGrafter"/>
</dbReference>
<dbReference type="InterPro" id="IPR050863">
    <property type="entry name" value="CenT-Element_Derived"/>
</dbReference>
<feature type="region of interest" description="Disordered" evidence="4">
    <location>
        <begin position="439"/>
        <end position="485"/>
    </location>
</feature>
<dbReference type="GO" id="GO:0008270">
    <property type="term" value="F:zinc ion binding"/>
    <property type="evidence" value="ECO:0007669"/>
    <property type="project" value="UniProtKB-KW"/>
</dbReference>
<proteinExistence type="predicted"/>
<keyword evidence="7" id="KW-1185">Reference proteome</keyword>
<gene>
    <name evidence="6" type="ORF">PoB_003180600</name>
</gene>
<feature type="compositionally biased region" description="Basic residues" evidence="4">
    <location>
        <begin position="448"/>
        <end position="469"/>
    </location>
</feature>
<dbReference type="SMART" id="SM00249">
    <property type="entry name" value="PHD"/>
    <property type="match status" value="1"/>
</dbReference>
<sequence>MPRLFPQMVRNYKKKETGTRRNLSECQDMIDAFNAVMNQQMSINQASKYYKTTSLCRLESKTCLHNTDETGFVTDFKADIVLAARGSKRVNQSIGGSGREQVIVNCAAAATGKLLPLYVVYQGKNLYEAWAKDGPTDAAYTTSTKGWMEAPLFLDWFKKIFLHHTRDDSDKARLLIFDGHASHLSVDLIEEAKRNNVILMRLPAHMTHHLQPLDRAVFGPVKRKWQAMLIRYARTHNGPVGKKDFPKMMKELVNDSFKSETIRAGFSGTGICPFNNQAVVLEATPQTSLAPSDPASPLPSTSTSEPSSPAPPLPSTSARPSEPSSPAPQLPSTSARPSEPSSPAPPLLSTSATPSELSSPALPLPISPAPTSSLSRSATPPPSSVLSQAVSPSFKHFFLEHISPRFQASSRGRSARVQRFWYGESLTFAACIQRLAEATAAKEATTRGRGKGRSKGKGKKTASRPRSRSRSPLSESDNEQTSSCNRCGHTQGTNWVQCDLWYHTECTDIAISFEDLQNEDWLCDFCSQ</sequence>
<evidence type="ECO:0000313" key="7">
    <source>
        <dbReference type="Proteomes" id="UP000735302"/>
    </source>
</evidence>
<reference evidence="6 7" key="1">
    <citation type="journal article" date="2021" name="Elife">
        <title>Chloroplast acquisition without the gene transfer in kleptoplastic sea slugs, Plakobranchus ocellatus.</title>
        <authorList>
            <person name="Maeda T."/>
            <person name="Takahashi S."/>
            <person name="Yoshida T."/>
            <person name="Shimamura S."/>
            <person name="Takaki Y."/>
            <person name="Nagai Y."/>
            <person name="Toyoda A."/>
            <person name="Suzuki Y."/>
            <person name="Arimoto A."/>
            <person name="Ishii H."/>
            <person name="Satoh N."/>
            <person name="Nishiyama T."/>
            <person name="Hasebe M."/>
            <person name="Maruyama T."/>
            <person name="Minagawa J."/>
            <person name="Obokata J."/>
            <person name="Shigenobu S."/>
        </authorList>
    </citation>
    <scope>NUCLEOTIDE SEQUENCE [LARGE SCALE GENOMIC DNA]</scope>
</reference>
<evidence type="ECO:0000256" key="1">
    <source>
        <dbReference type="ARBA" id="ARBA00022723"/>
    </source>
</evidence>
<accession>A0AAV4AAE5</accession>
<organism evidence="6 7">
    <name type="scientific">Plakobranchus ocellatus</name>
    <dbReference type="NCBI Taxonomy" id="259542"/>
    <lineage>
        <taxon>Eukaryota</taxon>
        <taxon>Metazoa</taxon>
        <taxon>Spiralia</taxon>
        <taxon>Lophotrochozoa</taxon>
        <taxon>Mollusca</taxon>
        <taxon>Gastropoda</taxon>
        <taxon>Heterobranchia</taxon>
        <taxon>Euthyneura</taxon>
        <taxon>Panpulmonata</taxon>
        <taxon>Sacoglossa</taxon>
        <taxon>Placobranchoidea</taxon>
        <taxon>Plakobranchidae</taxon>
        <taxon>Plakobranchus</taxon>
    </lineage>
</organism>
<dbReference type="Gene3D" id="3.30.40.10">
    <property type="entry name" value="Zinc/RING finger domain, C3HC4 (zinc finger)"/>
    <property type="match status" value="1"/>
</dbReference>
<comment type="caution">
    <text evidence="6">The sequence shown here is derived from an EMBL/GenBank/DDBJ whole genome shotgun (WGS) entry which is preliminary data.</text>
</comment>
<protein>
    <submittedName>
        <fullName evidence="6">Dde-domain-containing protein</fullName>
    </submittedName>
</protein>
<feature type="domain" description="Zinc finger PHD-type" evidence="5">
    <location>
        <begin position="483"/>
        <end position="527"/>
    </location>
</feature>
<evidence type="ECO:0000256" key="2">
    <source>
        <dbReference type="ARBA" id="ARBA00022771"/>
    </source>
</evidence>
<keyword evidence="3" id="KW-0862">Zinc</keyword>
<dbReference type="Proteomes" id="UP000735302">
    <property type="component" value="Unassembled WGS sequence"/>
</dbReference>
<dbReference type="Pfam" id="PF03184">
    <property type="entry name" value="DDE_1"/>
    <property type="match status" value="1"/>
</dbReference>
<dbReference type="EMBL" id="BLXT01003748">
    <property type="protein sequence ID" value="GFO05301.1"/>
    <property type="molecule type" value="Genomic_DNA"/>
</dbReference>
<dbReference type="PANTHER" id="PTHR19303:SF74">
    <property type="entry name" value="POGO TRANSPOSABLE ELEMENT WITH KRAB DOMAIN"/>
    <property type="match status" value="1"/>
</dbReference>
<dbReference type="InterPro" id="IPR001965">
    <property type="entry name" value="Znf_PHD"/>
</dbReference>
<keyword evidence="2" id="KW-0863">Zinc-finger</keyword>
<dbReference type="PANTHER" id="PTHR19303">
    <property type="entry name" value="TRANSPOSON"/>
    <property type="match status" value="1"/>
</dbReference>
<evidence type="ECO:0000259" key="5">
    <source>
        <dbReference type="SMART" id="SM00249"/>
    </source>
</evidence>
<dbReference type="SUPFAM" id="SSF57903">
    <property type="entry name" value="FYVE/PHD zinc finger"/>
    <property type="match status" value="1"/>
</dbReference>